<keyword evidence="2" id="KW-1185">Reference proteome</keyword>
<gene>
    <name evidence="1" type="ORF">NBH20_19875</name>
</gene>
<proteinExistence type="predicted"/>
<comment type="caution">
    <text evidence="1">The sequence shown here is derived from an EMBL/GenBank/DDBJ whole genome shotgun (WGS) entry which is preliminary data.</text>
</comment>
<dbReference type="EMBL" id="JAMQAY010000009">
    <property type="protein sequence ID" value="MCM2403436.1"/>
    <property type="molecule type" value="Genomic_DNA"/>
</dbReference>
<reference evidence="1 2" key="1">
    <citation type="submission" date="2022-06" db="EMBL/GenBank/DDBJ databases">
        <authorList>
            <person name="Sun Q."/>
        </authorList>
    </citation>
    <scope>NUCLEOTIDE SEQUENCE [LARGE SCALE GENOMIC DNA]</scope>
    <source>
        <strain evidence="1 2">S153</strain>
    </source>
</reference>
<protein>
    <submittedName>
        <fullName evidence="1">Uncharacterized protein</fullName>
    </submittedName>
</protein>
<sequence length="94" mass="10498">MTNNVTIDEWTGGISFSAEATAEDGRFLSLFAAPLPGCAWDRWVYTVDTKMEDDDDNLRPVAMGISYSKEEVIAEAEEAARQWLRPTPRLEAIS</sequence>
<evidence type="ECO:0000313" key="2">
    <source>
        <dbReference type="Proteomes" id="UP001155079"/>
    </source>
</evidence>
<name>A0ABT0VE29_9HYPH</name>
<organism evidence="1 2">
    <name type="scientific">Ciceribacter sichuanensis</name>
    <dbReference type="NCBI Taxonomy" id="2949647"/>
    <lineage>
        <taxon>Bacteria</taxon>
        <taxon>Pseudomonadati</taxon>
        <taxon>Pseudomonadota</taxon>
        <taxon>Alphaproteobacteria</taxon>
        <taxon>Hyphomicrobiales</taxon>
        <taxon>Rhizobiaceae</taxon>
        <taxon>Ciceribacter</taxon>
    </lineage>
</organism>
<accession>A0ABT0VE29</accession>
<dbReference type="Proteomes" id="UP001155079">
    <property type="component" value="Unassembled WGS sequence"/>
</dbReference>
<dbReference type="RefSeq" id="WP_250946358.1">
    <property type="nucleotide sequence ID" value="NZ_JAMQAY010000009.1"/>
</dbReference>
<evidence type="ECO:0000313" key="1">
    <source>
        <dbReference type="EMBL" id="MCM2403436.1"/>
    </source>
</evidence>